<reference evidence="2" key="1">
    <citation type="submission" date="2022-02" db="EMBL/GenBank/DDBJ databases">
        <title>Fredinandcohnia quinoae sp. nov. isolated from Chenopodium quinoa seeds.</title>
        <authorList>
            <person name="Saati-Santamaria Z."/>
            <person name="Flores-Felix J.D."/>
            <person name="Igual J.M."/>
            <person name="Velazquez E."/>
            <person name="Garcia-Fraile P."/>
            <person name="Martinez-Molina E."/>
        </authorList>
    </citation>
    <scope>NUCLEOTIDE SEQUENCE</scope>
    <source>
        <strain evidence="2">SECRCQ15</strain>
    </source>
</reference>
<evidence type="ECO:0008006" key="4">
    <source>
        <dbReference type="Google" id="ProtNLM"/>
    </source>
</evidence>
<feature type="transmembrane region" description="Helical" evidence="1">
    <location>
        <begin position="123"/>
        <end position="143"/>
    </location>
</feature>
<feature type="transmembrane region" description="Helical" evidence="1">
    <location>
        <begin position="56"/>
        <end position="74"/>
    </location>
</feature>
<feature type="transmembrane region" description="Helical" evidence="1">
    <location>
        <begin position="80"/>
        <end position="102"/>
    </location>
</feature>
<accession>A0AAW5E9Y9</accession>
<evidence type="ECO:0000256" key="1">
    <source>
        <dbReference type="SAM" id="Phobius"/>
    </source>
</evidence>
<dbReference type="AlphaFoldDB" id="A0AAW5E9Y9"/>
<dbReference type="EMBL" id="JAKTTI010000026">
    <property type="protein sequence ID" value="MCH1626707.1"/>
    <property type="molecule type" value="Genomic_DNA"/>
</dbReference>
<protein>
    <recommendedName>
        <fullName evidence="4">DUF2975 domain-containing protein</fullName>
    </recommendedName>
</protein>
<keyword evidence="3" id="KW-1185">Reference proteome</keyword>
<name>A0AAW5E9Y9_9BACI</name>
<dbReference type="RefSeq" id="WP_240256626.1">
    <property type="nucleotide sequence ID" value="NZ_JAKTTI010000026.1"/>
</dbReference>
<dbReference type="Proteomes" id="UP001431131">
    <property type="component" value="Unassembled WGS sequence"/>
</dbReference>
<comment type="caution">
    <text evidence="2">The sequence shown here is derived from an EMBL/GenBank/DDBJ whole genome shotgun (WGS) entry which is preliminary data.</text>
</comment>
<sequence>MNQGFKRLFWGYLLILLEIHYLVVDILPDPLGYYLICSGVVKLSREFPLSTKAKNLAILMIFISIPTVFIQQNAPELNQNWLWSSYATAIDILNLILVFYLFQVIMKVATKLGDLALISRSAITFKVYIIVMLIITFSQSFLMNTTSDWMYGYAIITIPISLIMEILFLLLLRKVGKEVKNRGESTIKLY</sequence>
<keyword evidence="1" id="KW-1133">Transmembrane helix</keyword>
<evidence type="ECO:0000313" key="3">
    <source>
        <dbReference type="Proteomes" id="UP001431131"/>
    </source>
</evidence>
<keyword evidence="1" id="KW-0472">Membrane</keyword>
<keyword evidence="1" id="KW-0812">Transmembrane</keyword>
<organism evidence="2 3">
    <name type="scientific">Fredinandcohnia quinoae</name>
    <dbReference type="NCBI Taxonomy" id="2918902"/>
    <lineage>
        <taxon>Bacteria</taxon>
        <taxon>Bacillati</taxon>
        <taxon>Bacillota</taxon>
        <taxon>Bacilli</taxon>
        <taxon>Bacillales</taxon>
        <taxon>Bacillaceae</taxon>
        <taxon>Fredinandcohnia</taxon>
    </lineage>
</organism>
<proteinExistence type="predicted"/>
<evidence type="ECO:0000313" key="2">
    <source>
        <dbReference type="EMBL" id="MCH1626707.1"/>
    </source>
</evidence>
<feature type="transmembrane region" description="Helical" evidence="1">
    <location>
        <begin position="149"/>
        <end position="172"/>
    </location>
</feature>
<gene>
    <name evidence="2" type="ORF">MJG50_15315</name>
</gene>